<sequence>MIDELRLWIRSHPRTVDTVLAVVLCAVTLVSTTMERPPHIHQWPPLPAVTVAVLSSGVLLARRRRPRLTAIATTACGAALGAMGPTLGYQFGSTLVGTTMAALASLAWRTDQRTTGRYTAAGALTLLTASAVWAPDGTRFQSEQVGLVGFVLLAAAVADSTRSRRDHLAAVEARAELAERTREDEARHRVGAERMRIARELHDVVAHHITLAHAQAATADHLLSTHPDQAHDAMRQLTPTLVSALNELRATVGLLRHSGHDDSPEPAPGLARLPALLASFERAGLSVHLTSDGVAQPLPPGLDLTAYRIVQEALTNVTKHAGTSTVSVHLAYADRLLTLTVSDNGPRRTSTNAVAGYGLIGMRERVQAAGGRLRAQPKERHGFEVVAELPLDASHPHPTGLPLIDHEDRP</sequence>
<dbReference type="InterPro" id="IPR036890">
    <property type="entry name" value="HATPase_C_sf"/>
</dbReference>
<feature type="domain" description="Histidine kinase/HSP90-like ATPase" evidence="10">
    <location>
        <begin position="301"/>
        <end position="393"/>
    </location>
</feature>
<keyword evidence="8" id="KW-0902">Two-component regulatory system</keyword>
<comment type="catalytic activity">
    <reaction evidence="1">
        <text>ATP + protein L-histidine = ADP + protein N-phospho-L-histidine.</text>
        <dbReference type="EC" id="2.7.13.3"/>
    </reaction>
</comment>
<reference evidence="11 12" key="1">
    <citation type="journal article" date="2019" name="Int. J. Syst. Evol. Microbiol.">
        <title>The Global Catalogue of Microorganisms (GCM) 10K type strain sequencing project: providing services to taxonomists for standard genome sequencing and annotation.</title>
        <authorList>
            <consortium name="The Broad Institute Genomics Platform"/>
            <consortium name="The Broad Institute Genome Sequencing Center for Infectious Disease"/>
            <person name="Wu L."/>
            <person name="Ma J."/>
        </authorList>
    </citation>
    <scope>NUCLEOTIDE SEQUENCE [LARGE SCALE GENOMIC DNA]</scope>
    <source>
        <strain evidence="11 12">JCM 15478</strain>
    </source>
</reference>
<dbReference type="PANTHER" id="PTHR24421">
    <property type="entry name" value="NITRATE/NITRITE SENSOR PROTEIN NARX-RELATED"/>
    <property type="match status" value="1"/>
</dbReference>
<evidence type="ECO:0000256" key="1">
    <source>
        <dbReference type="ARBA" id="ARBA00000085"/>
    </source>
</evidence>
<keyword evidence="12" id="KW-1185">Reference proteome</keyword>
<dbReference type="Gene3D" id="3.30.565.10">
    <property type="entry name" value="Histidine kinase-like ATPase, C-terminal domain"/>
    <property type="match status" value="1"/>
</dbReference>
<dbReference type="EC" id="2.7.13.3" evidence="2"/>
<feature type="region of interest" description="Disordered" evidence="9">
    <location>
        <begin position="391"/>
        <end position="410"/>
    </location>
</feature>
<evidence type="ECO:0000256" key="8">
    <source>
        <dbReference type="ARBA" id="ARBA00023012"/>
    </source>
</evidence>
<dbReference type="Gene3D" id="1.20.5.1930">
    <property type="match status" value="1"/>
</dbReference>
<keyword evidence="5" id="KW-0547">Nucleotide-binding</keyword>
<dbReference type="Proteomes" id="UP001500016">
    <property type="component" value="Unassembled WGS sequence"/>
</dbReference>
<dbReference type="CDD" id="cd16917">
    <property type="entry name" value="HATPase_UhpB-NarQ-NarX-like"/>
    <property type="match status" value="1"/>
</dbReference>
<dbReference type="InterPro" id="IPR003594">
    <property type="entry name" value="HATPase_dom"/>
</dbReference>
<dbReference type="InterPro" id="IPR011712">
    <property type="entry name" value="Sig_transdc_His_kin_sub3_dim/P"/>
</dbReference>
<keyword evidence="6 11" id="KW-0418">Kinase</keyword>
<organism evidence="11 12">
    <name type="scientific">Streptomyces albiaxialis</name>
    <dbReference type="NCBI Taxonomy" id="329523"/>
    <lineage>
        <taxon>Bacteria</taxon>
        <taxon>Bacillati</taxon>
        <taxon>Actinomycetota</taxon>
        <taxon>Actinomycetes</taxon>
        <taxon>Kitasatosporales</taxon>
        <taxon>Streptomycetaceae</taxon>
        <taxon>Streptomyces</taxon>
    </lineage>
</organism>
<dbReference type="SMART" id="SM00387">
    <property type="entry name" value="HATPase_c"/>
    <property type="match status" value="1"/>
</dbReference>
<name>A0ABN2X4E1_9ACTN</name>
<dbReference type="PANTHER" id="PTHR24421:SF10">
    <property type="entry name" value="NITRATE_NITRITE SENSOR PROTEIN NARQ"/>
    <property type="match status" value="1"/>
</dbReference>
<evidence type="ECO:0000256" key="2">
    <source>
        <dbReference type="ARBA" id="ARBA00012438"/>
    </source>
</evidence>
<keyword evidence="7" id="KW-0067">ATP-binding</keyword>
<comment type="caution">
    <text evidence="11">The sequence shown here is derived from an EMBL/GenBank/DDBJ whole genome shotgun (WGS) entry which is preliminary data.</text>
</comment>
<evidence type="ECO:0000256" key="7">
    <source>
        <dbReference type="ARBA" id="ARBA00022840"/>
    </source>
</evidence>
<dbReference type="Pfam" id="PF07730">
    <property type="entry name" value="HisKA_3"/>
    <property type="match status" value="1"/>
</dbReference>
<evidence type="ECO:0000256" key="9">
    <source>
        <dbReference type="SAM" id="MobiDB-lite"/>
    </source>
</evidence>
<evidence type="ECO:0000259" key="10">
    <source>
        <dbReference type="SMART" id="SM00387"/>
    </source>
</evidence>
<keyword evidence="3" id="KW-0597">Phosphoprotein</keyword>
<evidence type="ECO:0000256" key="3">
    <source>
        <dbReference type="ARBA" id="ARBA00022553"/>
    </source>
</evidence>
<accession>A0ABN2X4E1</accession>
<dbReference type="GO" id="GO:0016301">
    <property type="term" value="F:kinase activity"/>
    <property type="evidence" value="ECO:0007669"/>
    <property type="project" value="UniProtKB-KW"/>
</dbReference>
<evidence type="ECO:0000313" key="11">
    <source>
        <dbReference type="EMBL" id="GAA2104570.1"/>
    </source>
</evidence>
<dbReference type="EMBL" id="BAAAPE010000030">
    <property type="protein sequence ID" value="GAA2104570.1"/>
    <property type="molecule type" value="Genomic_DNA"/>
</dbReference>
<gene>
    <name evidence="11" type="ORF">GCM10009801_80280</name>
</gene>
<dbReference type="SUPFAM" id="SSF55874">
    <property type="entry name" value="ATPase domain of HSP90 chaperone/DNA topoisomerase II/histidine kinase"/>
    <property type="match status" value="1"/>
</dbReference>
<proteinExistence type="predicted"/>
<evidence type="ECO:0000313" key="12">
    <source>
        <dbReference type="Proteomes" id="UP001500016"/>
    </source>
</evidence>
<dbReference type="Pfam" id="PF02518">
    <property type="entry name" value="HATPase_c"/>
    <property type="match status" value="1"/>
</dbReference>
<dbReference type="InterPro" id="IPR050482">
    <property type="entry name" value="Sensor_HK_TwoCompSys"/>
</dbReference>
<dbReference type="RefSeq" id="WP_344535707.1">
    <property type="nucleotide sequence ID" value="NZ_BAAAPE010000030.1"/>
</dbReference>
<protein>
    <recommendedName>
        <fullName evidence="2">histidine kinase</fullName>
        <ecNumber evidence="2">2.7.13.3</ecNumber>
    </recommendedName>
</protein>
<keyword evidence="4" id="KW-0808">Transferase</keyword>
<dbReference type="InterPro" id="IPR055558">
    <property type="entry name" value="DUF7134"/>
</dbReference>
<dbReference type="Pfam" id="PF23539">
    <property type="entry name" value="DUF7134"/>
    <property type="match status" value="1"/>
</dbReference>
<evidence type="ECO:0000256" key="6">
    <source>
        <dbReference type="ARBA" id="ARBA00022777"/>
    </source>
</evidence>
<evidence type="ECO:0000256" key="5">
    <source>
        <dbReference type="ARBA" id="ARBA00022741"/>
    </source>
</evidence>
<evidence type="ECO:0000256" key="4">
    <source>
        <dbReference type="ARBA" id="ARBA00022679"/>
    </source>
</evidence>